<protein>
    <submittedName>
        <fullName evidence="1">Uncharacterized protein</fullName>
    </submittedName>
</protein>
<dbReference type="Proteomes" id="UP000654367">
    <property type="component" value="Unassembled WGS sequence"/>
</dbReference>
<organism evidence="1 2">
    <name type="scientific">Shewanella saliphila</name>
    <dbReference type="NCBI Taxonomy" id="2282698"/>
    <lineage>
        <taxon>Bacteria</taxon>
        <taxon>Pseudomonadati</taxon>
        <taxon>Pseudomonadota</taxon>
        <taxon>Gammaproteobacteria</taxon>
        <taxon>Alteromonadales</taxon>
        <taxon>Shewanellaceae</taxon>
        <taxon>Shewanella</taxon>
    </lineage>
</organism>
<accession>A0ABQ2Q4G7</accession>
<sequence>MSNQKHNTDDKKTVTKGVSGSFNNYQDAHAIVPEQAKENDALAEQTVNQGLSNIVITEQLDEQHEAADFTEVSVELEIIDPEVLCRRDKIVYILYLKRGLNAADLLHYLTSSLPFPIEVIISDIKSLKSPDAFKTHKRRVKESLINTRERKIALKLQGVRAINAAMEQSVKFDSDMLVSLSIRYDYTPKQVVDEILKYKKLSTQVAINKGKNDSAPLIRALIKYAKLNIKY</sequence>
<dbReference type="EMBL" id="BMQV01000012">
    <property type="protein sequence ID" value="GGP50040.1"/>
    <property type="molecule type" value="Genomic_DNA"/>
</dbReference>
<evidence type="ECO:0000313" key="1">
    <source>
        <dbReference type="EMBL" id="GGP50040.1"/>
    </source>
</evidence>
<keyword evidence="2" id="KW-1185">Reference proteome</keyword>
<dbReference type="RefSeq" id="WP_188919039.1">
    <property type="nucleotide sequence ID" value="NZ_BMQV01000012.1"/>
</dbReference>
<comment type="caution">
    <text evidence="1">The sequence shown here is derived from an EMBL/GenBank/DDBJ whole genome shotgun (WGS) entry which is preliminary data.</text>
</comment>
<evidence type="ECO:0000313" key="2">
    <source>
        <dbReference type="Proteomes" id="UP000654367"/>
    </source>
</evidence>
<name>A0ABQ2Q4G7_9GAMM</name>
<proteinExistence type="predicted"/>
<reference evidence="2" key="1">
    <citation type="journal article" date="2019" name="Int. J. Syst. Evol. Microbiol.">
        <title>The Global Catalogue of Microorganisms (GCM) 10K type strain sequencing project: providing services to taxonomists for standard genome sequencing and annotation.</title>
        <authorList>
            <consortium name="The Broad Institute Genomics Platform"/>
            <consortium name="The Broad Institute Genome Sequencing Center for Infectious Disease"/>
            <person name="Wu L."/>
            <person name="Ma J."/>
        </authorList>
    </citation>
    <scope>NUCLEOTIDE SEQUENCE [LARGE SCALE GENOMIC DNA]</scope>
    <source>
        <strain evidence="2">JCM 32304</strain>
    </source>
</reference>
<gene>
    <name evidence="1" type="ORF">GCM10009409_15650</name>
</gene>